<dbReference type="InterPro" id="IPR050614">
    <property type="entry name" value="Synaptic_Scaffolding_LAP-MAGUK"/>
</dbReference>
<keyword evidence="2" id="KW-0472">Membrane</keyword>
<dbReference type="PANTHER" id="PTHR23119">
    <property type="entry name" value="DISCS LARGE"/>
    <property type="match status" value="1"/>
</dbReference>
<dbReference type="EMBL" id="BMAW01016703">
    <property type="protein sequence ID" value="GFT50385.1"/>
    <property type="molecule type" value="Genomic_DNA"/>
</dbReference>
<evidence type="ECO:0000313" key="5">
    <source>
        <dbReference type="EMBL" id="GFT50385.1"/>
    </source>
</evidence>
<protein>
    <submittedName>
        <fullName evidence="5">Multiple PDZ domain protein</fullName>
    </submittedName>
</protein>
<accession>A0A8X6TU56</accession>
<feature type="region of interest" description="Disordered" evidence="3">
    <location>
        <begin position="425"/>
        <end position="445"/>
    </location>
</feature>
<dbReference type="AlphaFoldDB" id="A0A8X6TU56"/>
<comment type="subcellular location">
    <subcellularLocation>
        <location evidence="1">Membrane</location>
    </subcellularLocation>
</comment>
<evidence type="ECO:0000256" key="1">
    <source>
        <dbReference type="ARBA" id="ARBA00004370"/>
    </source>
</evidence>
<name>A0A8X6TU56_NEPPI</name>
<evidence type="ECO:0000256" key="3">
    <source>
        <dbReference type="SAM" id="MobiDB-lite"/>
    </source>
</evidence>
<dbReference type="OrthoDB" id="6022242at2759"/>
<dbReference type="InterPro" id="IPR036034">
    <property type="entry name" value="PDZ_sf"/>
</dbReference>
<feature type="region of interest" description="Disordered" evidence="3">
    <location>
        <begin position="1"/>
        <end position="66"/>
    </location>
</feature>
<dbReference type="GO" id="GO:0043113">
    <property type="term" value="P:receptor clustering"/>
    <property type="evidence" value="ECO:0007669"/>
    <property type="project" value="TreeGrafter"/>
</dbReference>
<evidence type="ECO:0000256" key="2">
    <source>
        <dbReference type="ARBA" id="ARBA00023136"/>
    </source>
</evidence>
<dbReference type="GO" id="GO:0030054">
    <property type="term" value="C:cell junction"/>
    <property type="evidence" value="ECO:0007669"/>
    <property type="project" value="TreeGrafter"/>
</dbReference>
<evidence type="ECO:0000313" key="6">
    <source>
        <dbReference type="Proteomes" id="UP000887013"/>
    </source>
</evidence>
<dbReference type="GO" id="GO:0098609">
    <property type="term" value="P:cell-cell adhesion"/>
    <property type="evidence" value="ECO:0007669"/>
    <property type="project" value="TreeGrafter"/>
</dbReference>
<dbReference type="GO" id="GO:0097120">
    <property type="term" value="P:receptor localization to synapse"/>
    <property type="evidence" value="ECO:0007669"/>
    <property type="project" value="TreeGrafter"/>
</dbReference>
<proteinExistence type="predicted"/>
<reference evidence="5" key="1">
    <citation type="submission" date="2020-08" db="EMBL/GenBank/DDBJ databases">
        <title>Multicomponent nature underlies the extraordinary mechanical properties of spider dragline silk.</title>
        <authorList>
            <person name="Kono N."/>
            <person name="Nakamura H."/>
            <person name="Mori M."/>
            <person name="Yoshida Y."/>
            <person name="Ohtoshi R."/>
            <person name="Malay A.D."/>
            <person name="Moran D.A.P."/>
            <person name="Tomita M."/>
            <person name="Numata K."/>
            <person name="Arakawa K."/>
        </authorList>
    </citation>
    <scope>NUCLEOTIDE SEQUENCE</scope>
</reference>
<dbReference type="Gene3D" id="2.30.42.10">
    <property type="match status" value="1"/>
</dbReference>
<dbReference type="SMART" id="SM00228">
    <property type="entry name" value="PDZ"/>
    <property type="match status" value="1"/>
</dbReference>
<feature type="compositionally biased region" description="Acidic residues" evidence="3">
    <location>
        <begin position="34"/>
        <end position="45"/>
    </location>
</feature>
<feature type="compositionally biased region" description="Basic and acidic residues" evidence="3">
    <location>
        <begin position="383"/>
        <end position="400"/>
    </location>
</feature>
<dbReference type="Proteomes" id="UP000887013">
    <property type="component" value="Unassembled WGS sequence"/>
</dbReference>
<dbReference type="PROSITE" id="PS50106">
    <property type="entry name" value="PDZ"/>
    <property type="match status" value="1"/>
</dbReference>
<feature type="region of interest" description="Disordered" evidence="3">
    <location>
        <begin position="280"/>
        <end position="315"/>
    </location>
</feature>
<feature type="compositionally biased region" description="Pro residues" evidence="3">
    <location>
        <begin position="46"/>
        <end position="56"/>
    </location>
</feature>
<sequence>MPQSSRVRYIPEDSSGQSNTDAYPLLRRPSAKSDEEEDEYFDVPEMEPPAPPPSYPPTLVSKTAETPTYRTVLELDKPHREPEKIQPITIPPVESKLSPIQLPTKPTITAPKPTVATISALSASSSAKLLDVGSMVSKMKPTVPFKPIRTSLSPKDVFPVRAKSKSTTIESMLGETNSSIISRQWGAERTVELNRDPVKGLGISIISGKLDVMRGGIFIKNVLPDSPAGWNGTLKRGDRILEVSGVDIRNASHAKAVDVIKNAPNPVKFIIQSLVPLPKKTEKETSQMTSSPAIPPVDSPPRDLPKPVDINLSSEKVSKDETPFLATTLAADVRSASSSNSSSRESTIKRRSSSKSITSPVEAIPAVCSPSEKNVPEPSSTTKESDKVDEAEKEESEDKVAFEPLAEGKVWSKKGKQIDSASAGNVKFTPLEKVSDPESEDEYGYTQSGESEVFIILFSVSEIPAIAVMCAFPSRL</sequence>
<feature type="domain" description="PDZ" evidence="4">
    <location>
        <begin position="190"/>
        <end position="275"/>
    </location>
</feature>
<keyword evidence="6" id="KW-1185">Reference proteome</keyword>
<gene>
    <name evidence="5" type="primary">Mpdz</name>
    <name evidence="5" type="ORF">NPIL_151791</name>
</gene>
<dbReference type="GO" id="GO:0045197">
    <property type="term" value="P:establishment or maintenance of epithelial cell apical/basal polarity"/>
    <property type="evidence" value="ECO:0007669"/>
    <property type="project" value="TreeGrafter"/>
</dbReference>
<dbReference type="CDD" id="cd06671">
    <property type="entry name" value="PDZ7_MUPP1-PD6_PATJ-like"/>
    <property type="match status" value="1"/>
</dbReference>
<dbReference type="InterPro" id="IPR001478">
    <property type="entry name" value="PDZ"/>
</dbReference>
<comment type="caution">
    <text evidence="5">The sequence shown here is derived from an EMBL/GenBank/DDBJ whole genome shotgun (WGS) entry which is preliminary data.</text>
</comment>
<feature type="compositionally biased region" description="Low complexity" evidence="3">
    <location>
        <begin position="335"/>
        <end position="345"/>
    </location>
</feature>
<organism evidence="5 6">
    <name type="scientific">Nephila pilipes</name>
    <name type="common">Giant wood spider</name>
    <name type="synonym">Nephila maculata</name>
    <dbReference type="NCBI Taxonomy" id="299642"/>
    <lineage>
        <taxon>Eukaryota</taxon>
        <taxon>Metazoa</taxon>
        <taxon>Ecdysozoa</taxon>
        <taxon>Arthropoda</taxon>
        <taxon>Chelicerata</taxon>
        <taxon>Arachnida</taxon>
        <taxon>Araneae</taxon>
        <taxon>Araneomorphae</taxon>
        <taxon>Entelegynae</taxon>
        <taxon>Araneoidea</taxon>
        <taxon>Nephilidae</taxon>
        <taxon>Nephila</taxon>
    </lineage>
</organism>
<dbReference type="GO" id="GO:0016323">
    <property type="term" value="C:basolateral plasma membrane"/>
    <property type="evidence" value="ECO:0007669"/>
    <property type="project" value="TreeGrafter"/>
</dbReference>
<evidence type="ECO:0000259" key="4">
    <source>
        <dbReference type="PROSITE" id="PS50106"/>
    </source>
</evidence>
<dbReference type="GO" id="GO:0019901">
    <property type="term" value="F:protein kinase binding"/>
    <property type="evidence" value="ECO:0007669"/>
    <property type="project" value="TreeGrafter"/>
</dbReference>
<dbReference type="Pfam" id="PF00595">
    <property type="entry name" value="PDZ"/>
    <property type="match status" value="1"/>
</dbReference>
<dbReference type="SUPFAM" id="SSF50156">
    <property type="entry name" value="PDZ domain-like"/>
    <property type="match status" value="1"/>
</dbReference>
<feature type="region of interest" description="Disordered" evidence="3">
    <location>
        <begin position="332"/>
        <end position="400"/>
    </location>
</feature>
<dbReference type="PANTHER" id="PTHR23119:SF51">
    <property type="entry name" value="DISKS LARGE 1 TUMOR SUPPRESSOR PROTEIN"/>
    <property type="match status" value="1"/>
</dbReference>